<sequence length="189" mass="21729">MATGATQQQLEAEVRICCIIQVRMWPIENKVPLSTSGLIEMVKMTRSWRKRAPDRPETKPTIVMSHNGYSRCGIFIGANVCIDQMDMDHEVDVFHAVKMIRINRPQLIDMKDEYKYLYDLMLHWYMTNPDYRVYDVENSPVRETSEEPEALEEGAGAESLGNGSLIPSNRPSVRSRRDSTKKGQTVYLN</sequence>
<feature type="compositionally biased region" description="Low complexity" evidence="1">
    <location>
        <begin position="153"/>
        <end position="165"/>
    </location>
</feature>
<dbReference type="Pfam" id="PF00102">
    <property type="entry name" value="Y_phosphatase"/>
    <property type="match status" value="1"/>
</dbReference>
<dbReference type="SMART" id="SM00404">
    <property type="entry name" value="PTPc_motif"/>
    <property type="match status" value="1"/>
</dbReference>
<name>A0A914QPR6_9BILA</name>
<evidence type="ECO:0000259" key="2">
    <source>
        <dbReference type="PROSITE" id="PS50055"/>
    </source>
</evidence>
<feature type="domain" description="Tyrosine specific protein phosphatases" evidence="3">
    <location>
        <begin position="39"/>
        <end position="115"/>
    </location>
</feature>
<evidence type="ECO:0000259" key="3">
    <source>
        <dbReference type="PROSITE" id="PS50056"/>
    </source>
</evidence>
<dbReference type="PANTHER" id="PTHR19134">
    <property type="entry name" value="RECEPTOR-TYPE TYROSINE-PROTEIN PHOSPHATASE"/>
    <property type="match status" value="1"/>
</dbReference>
<dbReference type="GO" id="GO:0004725">
    <property type="term" value="F:protein tyrosine phosphatase activity"/>
    <property type="evidence" value="ECO:0007669"/>
    <property type="project" value="InterPro"/>
</dbReference>
<evidence type="ECO:0000313" key="5">
    <source>
        <dbReference type="WBParaSite" id="PDA_v2.g5709.t1"/>
    </source>
</evidence>
<dbReference type="InterPro" id="IPR050348">
    <property type="entry name" value="Protein-Tyr_Phosphatase"/>
</dbReference>
<dbReference type="PROSITE" id="PS50055">
    <property type="entry name" value="TYR_PHOSPHATASE_PTP"/>
    <property type="match status" value="1"/>
</dbReference>
<dbReference type="InterPro" id="IPR029021">
    <property type="entry name" value="Prot-tyrosine_phosphatase-like"/>
</dbReference>
<evidence type="ECO:0000256" key="1">
    <source>
        <dbReference type="SAM" id="MobiDB-lite"/>
    </source>
</evidence>
<proteinExistence type="predicted"/>
<dbReference type="InterPro" id="IPR000387">
    <property type="entry name" value="Tyr_Pase_dom"/>
</dbReference>
<dbReference type="AlphaFoldDB" id="A0A914QPR6"/>
<organism evidence="4 5">
    <name type="scientific">Panagrolaimus davidi</name>
    <dbReference type="NCBI Taxonomy" id="227884"/>
    <lineage>
        <taxon>Eukaryota</taxon>
        <taxon>Metazoa</taxon>
        <taxon>Ecdysozoa</taxon>
        <taxon>Nematoda</taxon>
        <taxon>Chromadorea</taxon>
        <taxon>Rhabditida</taxon>
        <taxon>Tylenchina</taxon>
        <taxon>Panagrolaimomorpha</taxon>
        <taxon>Panagrolaimoidea</taxon>
        <taxon>Panagrolaimidae</taxon>
        <taxon>Panagrolaimus</taxon>
    </lineage>
</organism>
<accession>A0A914QPR6</accession>
<reference evidence="5" key="1">
    <citation type="submission" date="2022-11" db="UniProtKB">
        <authorList>
            <consortium name="WormBaseParasite"/>
        </authorList>
    </citation>
    <scope>IDENTIFICATION</scope>
</reference>
<dbReference type="Proteomes" id="UP000887578">
    <property type="component" value="Unplaced"/>
</dbReference>
<dbReference type="InterPro" id="IPR003595">
    <property type="entry name" value="Tyr_Pase_cat"/>
</dbReference>
<dbReference type="PANTHER" id="PTHR19134:SF449">
    <property type="entry name" value="TYROSINE-PROTEIN PHOSPHATASE 1"/>
    <property type="match status" value="1"/>
</dbReference>
<keyword evidence="4" id="KW-1185">Reference proteome</keyword>
<feature type="domain" description="Tyrosine-protein phosphatase" evidence="2">
    <location>
        <begin position="20"/>
        <end position="124"/>
    </location>
</feature>
<evidence type="ECO:0000313" key="4">
    <source>
        <dbReference type="Proteomes" id="UP000887578"/>
    </source>
</evidence>
<protein>
    <submittedName>
        <fullName evidence="5">Tyrosine-protein phosphatase domain-containing protein</fullName>
    </submittedName>
</protein>
<dbReference type="SUPFAM" id="SSF52799">
    <property type="entry name" value="(Phosphotyrosine protein) phosphatases II"/>
    <property type="match status" value="1"/>
</dbReference>
<feature type="region of interest" description="Disordered" evidence="1">
    <location>
        <begin position="139"/>
        <end position="189"/>
    </location>
</feature>
<dbReference type="PROSITE" id="PS50056">
    <property type="entry name" value="TYR_PHOSPHATASE_2"/>
    <property type="match status" value="1"/>
</dbReference>
<dbReference type="Gene3D" id="3.90.190.10">
    <property type="entry name" value="Protein tyrosine phosphatase superfamily"/>
    <property type="match status" value="1"/>
</dbReference>
<dbReference type="WBParaSite" id="PDA_v2.g5709.t1">
    <property type="protein sequence ID" value="PDA_v2.g5709.t1"/>
    <property type="gene ID" value="PDA_v2.g5709"/>
</dbReference>
<dbReference type="InterPro" id="IPR000242">
    <property type="entry name" value="PTP_cat"/>
</dbReference>